<gene>
    <name evidence="1" type="ORF">XAT740_LOCUS35137</name>
</gene>
<organism evidence="1 2">
    <name type="scientific">Adineta ricciae</name>
    <name type="common">Rotifer</name>
    <dbReference type="NCBI Taxonomy" id="249248"/>
    <lineage>
        <taxon>Eukaryota</taxon>
        <taxon>Metazoa</taxon>
        <taxon>Spiralia</taxon>
        <taxon>Gnathifera</taxon>
        <taxon>Rotifera</taxon>
        <taxon>Eurotatoria</taxon>
        <taxon>Bdelloidea</taxon>
        <taxon>Adinetida</taxon>
        <taxon>Adinetidae</taxon>
        <taxon>Adineta</taxon>
    </lineage>
</organism>
<evidence type="ECO:0000313" key="2">
    <source>
        <dbReference type="Proteomes" id="UP000663828"/>
    </source>
</evidence>
<proteinExistence type="predicted"/>
<dbReference type="InterPro" id="IPR007612">
    <property type="entry name" value="LOR"/>
</dbReference>
<reference evidence="1" key="1">
    <citation type="submission" date="2021-02" db="EMBL/GenBank/DDBJ databases">
        <authorList>
            <person name="Nowell W R."/>
        </authorList>
    </citation>
    <scope>NUCLEOTIDE SEQUENCE</scope>
</reference>
<accession>A0A815M5R1</accession>
<sequence length="184" mass="21673">MFILEKESLANRRYFIKTNLFITHRTNKFSIYDSSETNLLYHINSLYSWTQKLQITKHSSKEVVGELKWKFTLGQQKANFTVHDPVSNQWINGNVQKKFCFLCGKYFIHWNEQDIRIEKKGILTPTLFIDDKKNRTLAKLEKRPFALFNTAKYDLEILSNDFPDAIYFVGFTFHALSSKRSGKG</sequence>
<protein>
    <submittedName>
        <fullName evidence="1">Uncharacterized protein</fullName>
    </submittedName>
</protein>
<dbReference type="Pfam" id="PF04525">
    <property type="entry name" value="LOR"/>
    <property type="match status" value="1"/>
</dbReference>
<dbReference type="AlphaFoldDB" id="A0A815M5R1"/>
<name>A0A815M5R1_ADIRI</name>
<evidence type="ECO:0000313" key="1">
    <source>
        <dbReference type="EMBL" id="CAF1419530.1"/>
    </source>
</evidence>
<dbReference type="EMBL" id="CAJNOR010003495">
    <property type="protein sequence ID" value="CAF1419530.1"/>
    <property type="molecule type" value="Genomic_DNA"/>
</dbReference>
<keyword evidence="2" id="KW-1185">Reference proteome</keyword>
<dbReference type="Proteomes" id="UP000663828">
    <property type="component" value="Unassembled WGS sequence"/>
</dbReference>
<comment type="caution">
    <text evidence="1">The sequence shown here is derived from an EMBL/GenBank/DDBJ whole genome shotgun (WGS) entry which is preliminary data.</text>
</comment>